<name>Q3AQU4_CHLCH</name>
<dbReference type="InterPro" id="IPR029060">
    <property type="entry name" value="PIN-like_dom_sf"/>
</dbReference>
<accession>Q3AQU4</accession>
<evidence type="ECO:0000259" key="1">
    <source>
        <dbReference type="Pfam" id="PF01850"/>
    </source>
</evidence>
<dbReference type="STRING" id="340177.Cag_1373"/>
<reference evidence="2" key="1">
    <citation type="submission" date="2005-08" db="EMBL/GenBank/DDBJ databases">
        <title>Complete sequence of Chlorobium chlorochromatii CaD3.</title>
        <authorList>
            <person name="Copeland A."/>
            <person name="Lucas S."/>
            <person name="Lapidus A."/>
            <person name="Barry K."/>
            <person name="Detter J.C."/>
            <person name="Glavina T."/>
            <person name="Hammon N."/>
            <person name="Israni S."/>
            <person name="Pitluck S."/>
            <person name="Bryant D."/>
            <person name="Schmutz J."/>
            <person name="Larimer F."/>
            <person name="Land M."/>
            <person name="Kyrpides N."/>
            <person name="Ivanova N."/>
            <person name="Richardson P."/>
        </authorList>
    </citation>
    <scope>NUCLEOTIDE SEQUENCE [LARGE SCALE GENOMIC DNA]</scope>
    <source>
        <strain evidence="2">CaD3</strain>
    </source>
</reference>
<dbReference type="eggNOG" id="COG1848">
    <property type="taxonomic scope" value="Bacteria"/>
</dbReference>
<dbReference type="SUPFAM" id="SSF88723">
    <property type="entry name" value="PIN domain-like"/>
    <property type="match status" value="1"/>
</dbReference>
<dbReference type="Gene3D" id="3.40.50.1010">
    <property type="entry name" value="5'-nuclease"/>
    <property type="match status" value="1"/>
</dbReference>
<dbReference type="InterPro" id="IPR002716">
    <property type="entry name" value="PIN_dom"/>
</dbReference>
<feature type="domain" description="PIN" evidence="1">
    <location>
        <begin position="5"/>
        <end position="118"/>
    </location>
</feature>
<dbReference type="KEGG" id="cch:Cag_1373"/>
<proteinExistence type="predicted"/>
<dbReference type="HOGENOM" id="CLU_119411_0_0_10"/>
<dbReference type="OrthoDB" id="9799824at2"/>
<dbReference type="AlphaFoldDB" id="Q3AQU4"/>
<dbReference type="EMBL" id="CP000108">
    <property type="protein sequence ID" value="ABB28631.1"/>
    <property type="molecule type" value="Genomic_DNA"/>
</dbReference>
<gene>
    <name evidence="2" type="ordered locus">Cag_1373</name>
</gene>
<sequence length="160" mass="18451">METVFIETTIPSYYVARRPRDIIQAARQELTIEWWDKHSSRYELLSSQIVIDELARGEEIMAAKRIELLANIPLLLINEPVIKIAEELLRDRVVPQKAADDAFHIACAGVHQVDFLLTWNCTHIANPHNRHRIERCFAKHGIIIPIICTPQEFIGDDYAN</sequence>
<protein>
    <recommendedName>
        <fullName evidence="1">PIN domain-containing protein</fullName>
    </recommendedName>
</protein>
<evidence type="ECO:0000313" key="2">
    <source>
        <dbReference type="EMBL" id="ABB28631.1"/>
    </source>
</evidence>
<dbReference type="Pfam" id="PF01850">
    <property type="entry name" value="PIN"/>
    <property type="match status" value="1"/>
</dbReference>
<organism evidence="2">
    <name type="scientific">Chlorobium chlorochromatii (strain CaD3)</name>
    <dbReference type="NCBI Taxonomy" id="340177"/>
    <lineage>
        <taxon>Bacteria</taxon>
        <taxon>Pseudomonadati</taxon>
        <taxon>Chlorobiota</taxon>
        <taxon>Chlorobiia</taxon>
        <taxon>Chlorobiales</taxon>
        <taxon>Chlorobiaceae</taxon>
        <taxon>Chlorobium/Pelodictyon group</taxon>
        <taxon>Chlorobium</taxon>
    </lineage>
</organism>
<dbReference type="CDD" id="cd18687">
    <property type="entry name" value="PIN_VapC-like"/>
    <property type="match status" value="1"/>
</dbReference>